<dbReference type="RefSeq" id="WP_319833790.1">
    <property type="nucleotide sequence ID" value="NZ_CP138858.1"/>
</dbReference>
<dbReference type="EMBL" id="CP138858">
    <property type="protein sequence ID" value="WPJ96933.1"/>
    <property type="molecule type" value="Genomic_DNA"/>
</dbReference>
<dbReference type="Proteomes" id="UP001324993">
    <property type="component" value="Chromosome"/>
</dbReference>
<sequence>MKHTQEIVQPTALTGGGKHHFFGYYDKSCWDASSRWIVGMETDFMDRPPRADDVATIGLIDLHEGNAWKPIAETRAWNWQQGCMLQWLGDASSIIFNDRVDGQWVARILDVQSGAERAIDRPIYGLNAQGTHAVSLNFARLQHQRPGYGYPGVKDPTKGVGEPEDDGIYSIDIASGESKLIFSLAQAAALGRTPDFSNTMHRFNHLQFNRAGDRVALLHRYKGFQALSEEVGITRLLTMGIDGSDVRLISDHRHFSHYDWKGSDEILAWASHHGTGLGYYLYDDIEGGEVMPIGTDVFDCDGHCSFSPDQEWVLTDTYPDEQDMRTLLLYHWASGERIDIGRFHSPPMDWQIRCDLHPRWSRDGRHICIDSIHEGSRQMYLLDVSEIVSSTSTLHQAASLANC</sequence>
<evidence type="ECO:0000313" key="2">
    <source>
        <dbReference type="Proteomes" id="UP001324993"/>
    </source>
</evidence>
<evidence type="ECO:0000313" key="1">
    <source>
        <dbReference type="EMBL" id="WPJ96933.1"/>
    </source>
</evidence>
<dbReference type="Gene3D" id="2.130.10.10">
    <property type="entry name" value="YVTN repeat-like/Quinoprotein amine dehydrogenase"/>
    <property type="match status" value="1"/>
</dbReference>
<organism evidence="1 2">
    <name type="scientific">Coraliomargarita algicola</name>
    <dbReference type="NCBI Taxonomy" id="3092156"/>
    <lineage>
        <taxon>Bacteria</taxon>
        <taxon>Pseudomonadati</taxon>
        <taxon>Verrucomicrobiota</taxon>
        <taxon>Opitutia</taxon>
        <taxon>Puniceicoccales</taxon>
        <taxon>Coraliomargaritaceae</taxon>
        <taxon>Coraliomargarita</taxon>
    </lineage>
</organism>
<proteinExistence type="predicted"/>
<gene>
    <name evidence="1" type="ORF">SH580_04330</name>
</gene>
<dbReference type="SUPFAM" id="SSF69304">
    <property type="entry name" value="Tricorn protease N-terminal domain"/>
    <property type="match status" value="1"/>
</dbReference>
<name>A0ABZ0RNE1_9BACT</name>
<protein>
    <submittedName>
        <fullName evidence="1">Uncharacterized protein</fullName>
    </submittedName>
</protein>
<keyword evidence="2" id="KW-1185">Reference proteome</keyword>
<dbReference type="InterPro" id="IPR015943">
    <property type="entry name" value="WD40/YVTN_repeat-like_dom_sf"/>
</dbReference>
<accession>A0ABZ0RNE1</accession>
<reference evidence="1 2" key="1">
    <citation type="submission" date="2023-11" db="EMBL/GenBank/DDBJ databases">
        <title>Coraliomargarita sp. nov., isolated from marine algae.</title>
        <authorList>
            <person name="Lee J.K."/>
            <person name="Baek J.H."/>
            <person name="Kim J.M."/>
            <person name="Choi D.G."/>
            <person name="Jeon C.O."/>
        </authorList>
    </citation>
    <scope>NUCLEOTIDE SEQUENCE [LARGE SCALE GENOMIC DNA]</scope>
    <source>
        <strain evidence="1 2">J2-16</strain>
    </source>
</reference>